<name>A0A0D7B6U2_9AGAR</name>
<evidence type="ECO:0000256" key="1">
    <source>
        <dbReference type="SAM" id="MobiDB-lite"/>
    </source>
</evidence>
<reference evidence="2 3" key="1">
    <citation type="journal article" date="2015" name="Fungal Genet. Biol.">
        <title>Evolution of novel wood decay mechanisms in Agaricales revealed by the genome sequences of Fistulina hepatica and Cylindrobasidium torrendii.</title>
        <authorList>
            <person name="Floudas D."/>
            <person name="Held B.W."/>
            <person name="Riley R."/>
            <person name="Nagy L.G."/>
            <person name="Koehler G."/>
            <person name="Ransdell A.S."/>
            <person name="Younus H."/>
            <person name="Chow J."/>
            <person name="Chiniquy J."/>
            <person name="Lipzen A."/>
            <person name="Tritt A."/>
            <person name="Sun H."/>
            <person name="Haridas S."/>
            <person name="LaButti K."/>
            <person name="Ohm R.A."/>
            <person name="Kues U."/>
            <person name="Blanchette R.A."/>
            <person name="Grigoriev I.V."/>
            <person name="Minto R.E."/>
            <person name="Hibbett D.S."/>
        </authorList>
    </citation>
    <scope>NUCLEOTIDE SEQUENCE [LARGE SCALE GENOMIC DNA]</scope>
    <source>
        <strain evidence="2 3">FP15055 ss-10</strain>
    </source>
</reference>
<feature type="region of interest" description="Disordered" evidence="1">
    <location>
        <begin position="89"/>
        <end position="158"/>
    </location>
</feature>
<proteinExistence type="predicted"/>
<gene>
    <name evidence="2" type="ORF">CYLTODRAFT_412736</name>
</gene>
<dbReference type="Proteomes" id="UP000054007">
    <property type="component" value="Unassembled WGS sequence"/>
</dbReference>
<feature type="compositionally biased region" description="Polar residues" evidence="1">
    <location>
        <begin position="97"/>
        <end position="108"/>
    </location>
</feature>
<evidence type="ECO:0000313" key="2">
    <source>
        <dbReference type="EMBL" id="KIY65236.1"/>
    </source>
</evidence>
<dbReference type="EMBL" id="KN880598">
    <property type="protein sequence ID" value="KIY65236.1"/>
    <property type="molecule type" value="Genomic_DNA"/>
</dbReference>
<dbReference type="AlphaFoldDB" id="A0A0D7B6U2"/>
<accession>A0A0D7B6U2</accession>
<keyword evidence="3" id="KW-1185">Reference proteome</keyword>
<evidence type="ECO:0000313" key="3">
    <source>
        <dbReference type="Proteomes" id="UP000054007"/>
    </source>
</evidence>
<sequence>MAFGPISTNSATTTRSLATALLRVGKEKDPVNAALALPRMPGVEFMTIEKRIAAEALKGDSLMDERRECDSFGDVLEYPLVSYKKRRTTAIPRQRSGRLQSDSNSLRRQASRVDERMDKEAESQTSNWKEKTRRPGCPWARTERSRRPAGRAWRSFTRKRHRRAMADARTFCIANIVEFPKPTSRKDSTTLSWNPSCVSSEGSDFKGAYTEENGRRKKYPMQRPAYTTCRADRVLLMPMAAVQISPRTAGHTLLVSAPPNFIGAEYVPNSPKISGVVANSGPQNAGLRQHLIALLNLNDFAASGITWPLFLVMDAPVKAAVSKSAKGLFAEKSSTMLSAFKWQRRALEVREFESVRPLLLLVAMAVPAVAEQSCWLRLCRAQSHFPLGRDCKFFFRNAHTTKALVAHSDSAHVHPTIPSTSALQKLVAFYLRKVLQVLFFWKTELPSHATSTCPNMRPAKTTFLASYKRYLLNTDPKKWPNSPLVLDAVEKFWRSLGRRGPAIAHSIAVLHHSADPHWTVKLYGTNNVCRATAHYYLDGHRSRPVTWGWKPNPLLDTHVINPYDWQHLARRGWKLHETGFSAFPAAHWEGSADDVRGMREMHP</sequence>
<feature type="compositionally biased region" description="Basic and acidic residues" evidence="1">
    <location>
        <begin position="111"/>
        <end position="122"/>
    </location>
</feature>
<protein>
    <submittedName>
        <fullName evidence="2">Uncharacterized protein</fullName>
    </submittedName>
</protein>
<organism evidence="2 3">
    <name type="scientific">Cylindrobasidium torrendii FP15055 ss-10</name>
    <dbReference type="NCBI Taxonomy" id="1314674"/>
    <lineage>
        <taxon>Eukaryota</taxon>
        <taxon>Fungi</taxon>
        <taxon>Dikarya</taxon>
        <taxon>Basidiomycota</taxon>
        <taxon>Agaricomycotina</taxon>
        <taxon>Agaricomycetes</taxon>
        <taxon>Agaricomycetidae</taxon>
        <taxon>Agaricales</taxon>
        <taxon>Marasmiineae</taxon>
        <taxon>Physalacriaceae</taxon>
        <taxon>Cylindrobasidium</taxon>
    </lineage>
</organism>